<feature type="compositionally biased region" description="Basic and acidic residues" evidence="2">
    <location>
        <begin position="123"/>
        <end position="141"/>
    </location>
</feature>
<dbReference type="SUPFAM" id="SSF54928">
    <property type="entry name" value="RNA-binding domain, RBD"/>
    <property type="match status" value="1"/>
</dbReference>
<proteinExistence type="predicted"/>
<dbReference type="VEuPathDB" id="AmoebaDB:DDB_G0289097"/>
<dbReference type="FunCoup" id="Q54I03">
    <property type="interactions" value="235"/>
</dbReference>
<dbReference type="HOGENOM" id="CLU_610349_0_0_1"/>
<evidence type="ECO:0000313" key="5">
    <source>
        <dbReference type="Proteomes" id="UP000002195"/>
    </source>
</evidence>
<feature type="compositionally biased region" description="Basic residues" evidence="2">
    <location>
        <begin position="160"/>
        <end position="205"/>
    </location>
</feature>
<dbReference type="GeneID" id="8626961"/>
<evidence type="ECO:0000256" key="2">
    <source>
        <dbReference type="SAM" id="MobiDB-lite"/>
    </source>
</evidence>
<dbReference type="Proteomes" id="UP000002195">
    <property type="component" value="Unassembled WGS sequence"/>
</dbReference>
<keyword evidence="5" id="KW-1185">Reference proteome</keyword>
<feature type="compositionally biased region" description="Basic and acidic residues" evidence="2">
    <location>
        <begin position="270"/>
        <end position="282"/>
    </location>
</feature>
<dbReference type="SMART" id="SM00360">
    <property type="entry name" value="RRM"/>
    <property type="match status" value="1"/>
</dbReference>
<dbReference type="PROSITE" id="PS50102">
    <property type="entry name" value="RRM"/>
    <property type="match status" value="1"/>
</dbReference>
<dbReference type="GO" id="GO:0005634">
    <property type="term" value="C:nucleus"/>
    <property type="evidence" value="ECO:0000318"/>
    <property type="project" value="GO_Central"/>
</dbReference>
<dbReference type="dictyBase" id="DDB_G0289097"/>
<dbReference type="PaxDb" id="44689-DDB0188259"/>
<dbReference type="InParanoid" id="Q54I03"/>
<dbReference type="Gene3D" id="3.30.70.330">
    <property type="match status" value="1"/>
</dbReference>
<evidence type="ECO:0000256" key="1">
    <source>
        <dbReference type="PROSITE-ProRule" id="PRU00176"/>
    </source>
</evidence>
<feature type="compositionally biased region" description="Polar residues" evidence="2">
    <location>
        <begin position="258"/>
        <end position="269"/>
    </location>
</feature>
<reference evidence="4 5" key="1">
    <citation type="journal article" date="2005" name="Nature">
        <title>The genome of the social amoeba Dictyostelium discoideum.</title>
        <authorList>
            <consortium name="The Dictyostelium discoideum Sequencing Consortium"/>
            <person name="Eichinger L."/>
            <person name="Pachebat J.A."/>
            <person name="Glockner G."/>
            <person name="Rajandream M.A."/>
            <person name="Sucgang R."/>
            <person name="Berriman M."/>
            <person name="Song J."/>
            <person name="Olsen R."/>
            <person name="Szafranski K."/>
            <person name="Xu Q."/>
            <person name="Tunggal B."/>
            <person name="Kummerfeld S."/>
            <person name="Madera M."/>
            <person name="Konfortov B.A."/>
            <person name="Rivero F."/>
            <person name="Bankier A.T."/>
            <person name="Lehmann R."/>
            <person name="Hamlin N."/>
            <person name="Davies R."/>
            <person name="Gaudet P."/>
            <person name="Fey P."/>
            <person name="Pilcher K."/>
            <person name="Chen G."/>
            <person name="Saunders D."/>
            <person name="Sodergren E."/>
            <person name="Davis P."/>
            <person name="Kerhornou A."/>
            <person name="Nie X."/>
            <person name="Hall N."/>
            <person name="Anjard C."/>
            <person name="Hemphill L."/>
            <person name="Bason N."/>
            <person name="Farbrother P."/>
            <person name="Desany B."/>
            <person name="Just E."/>
            <person name="Morio T."/>
            <person name="Rost R."/>
            <person name="Churcher C."/>
            <person name="Cooper J."/>
            <person name="Haydock S."/>
            <person name="van Driessche N."/>
            <person name="Cronin A."/>
            <person name="Goodhead I."/>
            <person name="Muzny D."/>
            <person name="Mourier T."/>
            <person name="Pain A."/>
            <person name="Lu M."/>
            <person name="Harper D."/>
            <person name="Lindsay R."/>
            <person name="Hauser H."/>
            <person name="James K."/>
            <person name="Quiles M."/>
            <person name="Madan Babu M."/>
            <person name="Saito T."/>
            <person name="Buchrieser C."/>
            <person name="Wardroper A."/>
            <person name="Felder M."/>
            <person name="Thangavelu M."/>
            <person name="Johnson D."/>
            <person name="Knights A."/>
            <person name="Loulseged H."/>
            <person name="Mungall K."/>
            <person name="Oliver K."/>
            <person name="Price C."/>
            <person name="Quail M.A."/>
            <person name="Urushihara H."/>
            <person name="Hernandez J."/>
            <person name="Rabbinowitsch E."/>
            <person name="Steffen D."/>
            <person name="Sanders M."/>
            <person name="Ma J."/>
            <person name="Kohara Y."/>
            <person name="Sharp S."/>
            <person name="Simmonds M."/>
            <person name="Spiegler S."/>
            <person name="Tivey A."/>
            <person name="Sugano S."/>
            <person name="White B."/>
            <person name="Walker D."/>
            <person name="Woodward J."/>
            <person name="Winckler T."/>
            <person name="Tanaka Y."/>
            <person name="Shaulsky G."/>
            <person name="Schleicher M."/>
            <person name="Weinstock G."/>
            <person name="Rosenthal A."/>
            <person name="Cox E.C."/>
            <person name="Chisholm R.L."/>
            <person name="Gibbs R."/>
            <person name="Loomis W.F."/>
            <person name="Platzer M."/>
            <person name="Kay R.R."/>
            <person name="Williams J."/>
            <person name="Dear P.H."/>
            <person name="Noegel A.A."/>
            <person name="Barrell B."/>
            <person name="Kuspa A."/>
        </authorList>
    </citation>
    <scope>NUCLEOTIDE SEQUENCE [LARGE SCALE GENOMIC DNA]</scope>
    <source>
        <strain evidence="4 5">AX4</strain>
    </source>
</reference>
<dbReference type="EMBL" id="AAFI02000130">
    <property type="protein sequence ID" value="EAL62898.1"/>
    <property type="molecule type" value="Genomic_DNA"/>
</dbReference>
<dbReference type="RefSeq" id="XP_636402.1">
    <property type="nucleotide sequence ID" value="XM_631310.1"/>
</dbReference>
<dbReference type="InterPro" id="IPR000504">
    <property type="entry name" value="RRM_dom"/>
</dbReference>
<accession>Q54I03</accession>
<name>Q54I03_DICDI</name>
<keyword evidence="1" id="KW-0694">RNA-binding</keyword>
<comment type="caution">
    <text evidence="4">The sequence shown here is derived from an EMBL/GenBank/DDBJ whole genome shotgun (WGS) entry which is preliminary data.</text>
</comment>
<dbReference type="GO" id="GO:1990904">
    <property type="term" value="C:ribonucleoprotein complex"/>
    <property type="evidence" value="ECO:0000318"/>
    <property type="project" value="GO_Central"/>
</dbReference>
<dbReference type="AlphaFoldDB" id="Q54I03"/>
<feature type="compositionally biased region" description="Polar residues" evidence="2">
    <location>
        <begin position="112"/>
        <end position="121"/>
    </location>
</feature>
<feature type="region of interest" description="Disordered" evidence="2">
    <location>
        <begin position="1"/>
        <end position="28"/>
    </location>
</feature>
<feature type="compositionally biased region" description="Basic residues" evidence="2">
    <location>
        <begin position="232"/>
        <end position="247"/>
    </location>
</feature>
<dbReference type="GO" id="GO:0003729">
    <property type="term" value="F:mRNA binding"/>
    <property type="evidence" value="ECO:0000318"/>
    <property type="project" value="GO_Central"/>
</dbReference>
<feature type="domain" description="RRM" evidence="3">
    <location>
        <begin position="36"/>
        <end position="108"/>
    </location>
</feature>
<dbReference type="InterPro" id="IPR012677">
    <property type="entry name" value="Nucleotide-bd_a/b_plait_sf"/>
</dbReference>
<feature type="region of interest" description="Disordered" evidence="2">
    <location>
        <begin position="300"/>
        <end position="334"/>
    </location>
</feature>
<dbReference type="Pfam" id="PF00076">
    <property type="entry name" value="RRM_1"/>
    <property type="match status" value="1"/>
</dbReference>
<gene>
    <name evidence="4" type="ORF">DDB_G0289097</name>
</gene>
<feature type="compositionally biased region" description="Low complexity" evidence="2">
    <location>
        <begin position="221"/>
        <end position="231"/>
    </location>
</feature>
<feature type="compositionally biased region" description="Low complexity" evidence="2">
    <location>
        <begin position="394"/>
        <end position="419"/>
    </location>
</feature>
<evidence type="ECO:0000313" key="4">
    <source>
        <dbReference type="EMBL" id="EAL62898.1"/>
    </source>
</evidence>
<dbReference type="STRING" id="44689.Q54I03"/>
<evidence type="ECO:0000259" key="3">
    <source>
        <dbReference type="PROSITE" id="PS50102"/>
    </source>
</evidence>
<feature type="region of interest" description="Disordered" evidence="2">
    <location>
        <begin position="387"/>
        <end position="449"/>
    </location>
</feature>
<feature type="compositionally biased region" description="Low complexity" evidence="2">
    <location>
        <begin position="303"/>
        <end position="325"/>
    </location>
</feature>
<feature type="compositionally biased region" description="Basic and acidic residues" evidence="2">
    <location>
        <begin position="1"/>
        <end position="14"/>
    </location>
</feature>
<organism evidence="4 5">
    <name type="scientific">Dictyostelium discoideum</name>
    <name type="common">Social amoeba</name>
    <dbReference type="NCBI Taxonomy" id="44689"/>
    <lineage>
        <taxon>Eukaryota</taxon>
        <taxon>Amoebozoa</taxon>
        <taxon>Evosea</taxon>
        <taxon>Eumycetozoa</taxon>
        <taxon>Dictyostelia</taxon>
        <taxon>Dictyosteliales</taxon>
        <taxon>Dictyosteliaceae</taxon>
        <taxon>Dictyostelium</taxon>
    </lineage>
</organism>
<dbReference type="GO" id="GO:0005737">
    <property type="term" value="C:cytoplasm"/>
    <property type="evidence" value="ECO:0000318"/>
    <property type="project" value="GO_Central"/>
</dbReference>
<dbReference type="CDD" id="cd00590">
    <property type="entry name" value="RRM_SF"/>
    <property type="match status" value="1"/>
</dbReference>
<dbReference type="KEGG" id="ddi:DDB_G0289097"/>
<dbReference type="InterPro" id="IPR035979">
    <property type="entry name" value="RBD_domain_sf"/>
</dbReference>
<sequence>MENKKSPQNDRSYRDSPSNGRQHCDGLRYPYPEDPTRVYVGNLPNISIDQVKQLFINKVGFVEGLFFGREKDYVFLKFQNIDSALKAIKLMNDYSFYGSKLKVQRAYARNGKYQNNSNYNDYFQRRGSRDDSNWNHNEKESMTNGSGIGNGNGTSESYLHPHRHSNSRSRSRSKSRGRSRSRGSGKSDKRSRRSRSRSRSRRSRSKSPPPPPPRRQRSRSRSQSSPRISNLSKKRNRSSTRSRSGGYRKRDSRLSEPVGNSKSIISPTNPRKELSSSHDDFTPRTPPTLSVLERSLFDNESYHNNNNNNINNNNNNINNNINNNNNDHHHNNSNIGNNEQLQQKLLEHFDSQFSSFKSVVDKILENQLKYHNDLLILLKKNSTTAIKQSTSKQPTSVATSTKASPAATTNKPTTAPAVTTDKEKEKEKENEEKKEKEVKNEITTIQPKT</sequence>
<dbReference type="SMR" id="Q54I03"/>
<feature type="region of interest" description="Disordered" evidence="2">
    <location>
        <begin position="112"/>
        <end position="288"/>
    </location>
</feature>
<feature type="compositionally biased region" description="Basic and acidic residues" evidence="2">
    <location>
        <begin position="420"/>
        <end position="440"/>
    </location>
</feature>
<protein>
    <recommendedName>
        <fullName evidence="3">RRM domain-containing protein</fullName>
    </recommendedName>
</protein>